<keyword evidence="4" id="KW-1185">Reference proteome</keyword>
<dbReference type="Proteomes" id="UP000193925">
    <property type="component" value="Chromosome AFERRI"/>
</dbReference>
<feature type="region of interest" description="Disordered" evidence="1">
    <location>
        <begin position="1"/>
        <end position="28"/>
    </location>
</feature>
<reference evidence="3 4" key="3">
    <citation type="submission" date="2017-03" db="EMBL/GenBank/DDBJ databases">
        <authorList>
            <person name="Regsiter A."/>
            <person name="William W."/>
        </authorList>
    </citation>
    <scope>NUCLEOTIDE SEQUENCE [LARGE SCALE GENOMIC DNA]</scope>
    <source>
        <strain evidence="3">PRJEB5721</strain>
    </source>
</reference>
<proteinExistence type="predicted"/>
<sequence length="74" mass="7843">MSMVTFSPRASSSAPRAAPAAPLPREETTPPVTKMYLLIGLAVRAFNLRMVANSDAGHNANHPSAVARAQFLLP</sequence>
<evidence type="ECO:0000313" key="2">
    <source>
        <dbReference type="EMBL" id="CDQ08881.1"/>
    </source>
</evidence>
<evidence type="ECO:0000256" key="1">
    <source>
        <dbReference type="SAM" id="MobiDB-lite"/>
    </source>
</evidence>
<gene>
    <name evidence="3" type="ORF">AFERRI_10233</name>
    <name evidence="2" type="ORF">AFERRI_110045</name>
</gene>
<name>A0A060UKI5_9PROT</name>
<evidence type="ECO:0000313" key="3">
    <source>
        <dbReference type="EMBL" id="SMH64200.1"/>
    </source>
</evidence>
<protein>
    <submittedName>
        <fullName evidence="2">Uncharacterized protein</fullName>
    </submittedName>
</protein>
<accession>A0A060UKI5</accession>
<feature type="compositionally biased region" description="Low complexity" evidence="1">
    <location>
        <begin position="7"/>
        <end position="20"/>
    </location>
</feature>
<dbReference type="EMBL" id="CCCS020000003">
    <property type="protein sequence ID" value="CDQ08881.1"/>
    <property type="molecule type" value="Genomic_DNA"/>
</dbReference>
<evidence type="ECO:0000313" key="4">
    <source>
        <dbReference type="Proteomes" id="UP000193925"/>
    </source>
</evidence>
<dbReference type="EMBL" id="LT841305">
    <property type="protein sequence ID" value="SMH64200.1"/>
    <property type="molecule type" value="Genomic_DNA"/>
</dbReference>
<dbReference type="AlphaFoldDB" id="A0A060UKI5"/>
<reference evidence="2" key="2">
    <citation type="submission" date="2014-07" db="EMBL/GenBank/DDBJ databases">
        <title>Initial genome analysis of the psychrotolerant acidophile Acidithiobacillus ferrivorans CF27: insights into iron and sulfur oxidation pathways and into biofilm formation.</title>
        <authorList>
            <person name="Talla E."/>
            <person name="Hedrich S."/>
            <person name="Mangenot S."/>
            <person name="Ji B."/>
            <person name="Johnson D.B."/>
            <person name="Barbe V."/>
            <person name="Bonnefoy V."/>
        </authorList>
    </citation>
    <scope>NUCLEOTIDE SEQUENCE [LARGE SCALE GENOMIC DNA]</scope>
    <source>
        <strain evidence="2">CF27</strain>
    </source>
</reference>
<organism evidence="2">
    <name type="scientific">Acidithiobacillus ferrivorans</name>
    <dbReference type="NCBI Taxonomy" id="160808"/>
    <lineage>
        <taxon>Bacteria</taxon>
        <taxon>Pseudomonadati</taxon>
        <taxon>Pseudomonadota</taxon>
        <taxon>Acidithiobacillia</taxon>
        <taxon>Acidithiobacillales</taxon>
        <taxon>Acidithiobacillaceae</taxon>
        <taxon>Acidithiobacillus</taxon>
    </lineage>
</organism>
<reference evidence="2" key="1">
    <citation type="submission" date="2014-03" db="EMBL/GenBank/DDBJ databases">
        <authorList>
            <person name="Genoscope - CEA"/>
        </authorList>
    </citation>
    <scope>NUCLEOTIDE SEQUENCE [LARGE SCALE GENOMIC DNA]</scope>
    <source>
        <strain evidence="2">CF27</strain>
    </source>
</reference>